<dbReference type="Proteomes" id="UP000663855">
    <property type="component" value="Unassembled WGS sequence"/>
</dbReference>
<organism evidence="6 10">
    <name type="scientific">Rotaria magnacalcarata</name>
    <dbReference type="NCBI Taxonomy" id="392030"/>
    <lineage>
        <taxon>Eukaryota</taxon>
        <taxon>Metazoa</taxon>
        <taxon>Spiralia</taxon>
        <taxon>Gnathifera</taxon>
        <taxon>Rotifera</taxon>
        <taxon>Eurotatoria</taxon>
        <taxon>Bdelloidea</taxon>
        <taxon>Philodinida</taxon>
        <taxon>Philodinidae</taxon>
        <taxon>Rotaria</taxon>
    </lineage>
</organism>
<dbReference type="EMBL" id="CAJNOV010018606">
    <property type="protein sequence ID" value="CAF1622554.1"/>
    <property type="molecule type" value="Genomic_DNA"/>
</dbReference>
<dbReference type="PROSITE" id="PS50088">
    <property type="entry name" value="ANK_REPEAT"/>
    <property type="match status" value="1"/>
</dbReference>
<evidence type="ECO:0000313" key="10">
    <source>
        <dbReference type="Proteomes" id="UP000663855"/>
    </source>
</evidence>
<sequence length="385" mass="43798">MNASSFNSNEQEQSVTNLVKIHSLSQLLKRDREQLLTQSRSIAYYHPHIDRDKAEQFLRAKYTRYKRDGLFLLRDCTTSPHDFSLSLVCGDKCYHYKIQLIYDIYFSIDLGPQIAGIESVISYYQQLSDGLACILSNDFVQGQPPPTAVRRFGSTNTLHRACKQGNFGIVKKILSPETLLIKAGAHVLSRDTNGATALHKAAAGNRPSTLLILIAEGFADYEERNYTNHWVPLHEAAFHNSTACVQVLLDCGAPLRPRTDQGKTPLDLAEEVKSEESISLLRDYIVPPAESRRSDWLHDQLKFDRIAAKQLIESMQNGPRNGMFVVRHSSKNLQNYALTHYNDNEFFNYKIVHLNDITYYIDDGPCFESLDHLIDHYCRIPDGLC</sequence>
<keyword evidence="4" id="KW-0727">SH2 domain</keyword>
<reference evidence="6" key="1">
    <citation type="submission" date="2021-02" db="EMBL/GenBank/DDBJ databases">
        <authorList>
            <person name="Nowell W R."/>
        </authorList>
    </citation>
    <scope>NUCLEOTIDE SEQUENCE</scope>
</reference>
<dbReference type="InterPro" id="IPR002110">
    <property type="entry name" value="Ankyrin_rpt"/>
</dbReference>
<evidence type="ECO:0000313" key="7">
    <source>
        <dbReference type="EMBL" id="CAF2098138.1"/>
    </source>
</evidence>
<protein>
    <recommendedName>
        <fullName evidence="5">SH2 domain-containing protein</fullName>
    </recommendedName>
</protein>
<feature type="domain" description="SH2" evidence="5">
    <location>
        <begin position="44"/>
        <end position="139"/>
    </location>
</feature>
<keyword evidence="2 3" id="KW-0040">ANK repeat</keyword>
<dbReference type="InterPro" id="IPR036860">
    <property type="entry name" value="SH2_dom_sf"/>
</dbReference>
<dbReference type="PROSITE" id="PS50001">
    <property type="entry name" value="SH2"/>
    <property type="match status" value="2"/>
</dbReference>
<evidence type="ECO:0000313" key="9">
    <source>
        <dbReference type="EMBL" id="CAF4451475.1"/>
    </source>
</evidence>
<dbReference type="EMBL" id="CAJOBI010069510">
    <property type="protein sequence ID" value="CAF4451475.1"/>
    <property type="molecule type" value="Genomic_DNA"/>
</dbReference>
<dbReference type="Proteomes" id="UP000663824">
    <property type="component" value="Unassembled WGS sequence"/>
</dbReference>
<dbReference type="InterPro" id="IPR036770">
    <property type="entry name" value="Ankyrin_rpt-contain_sf"/>
</dbReference>
<dbReference type="SMART" id="SM00248">
    <property type="entry name" value="ANK"/>
    <property type="match status" value="3"/>
</dbReference>
<evidence type="ECO:0000256" key="3">
    <source>
        <dbReference type="PROSITE-ProRule" id="PRU00023"/>
    </source>
</evidence>
<dbReference type="Gene3D" id="1.25.40.20">
    <property type="entry name" value="Ankyrin repeat-containing domain"/>
    <property type="match status" value="1"/>
</dbReference>
<feature type="repeat" description="ANK" evidence="3">
    <location>
        <begin position="228"/>
        <end position="260"/>
    </location>
</feature>
<dbReference type="Gene3D" id="3.30.505.10">
    <property type="entry name" value="SH2 domain"/>
    <property type="match status" value="2"/>
</dbReference>
<gene>
    <name evidence="8" type="ORF">BYL167_LOCUS32339</name>
    <name evidence="6" type="ORF">CJN711_LOCUS38186</name>
    <name evidence="7" type="ORF">MBJ925_LOCUS21765</name>
    <name evidence="9" type="ORF">SMN809_LOCUS32736</name>
</gene>
<accession>A0A816CKU0</accession>
<dbReference type="AlphaFoldDB" id="A0A816CKU0"/>
<dbReference type="SMART" id="SM00252">
    <property type="entry name" value="SH2"/>
    <property type="match status" value="2"/>
</dbReference>
<evidence type="ECO:0000313" key="6">
    <source>
        <dbReference type="EMBL" id="CAF1622554.1"/>
    </source>
</evidence>
<dbReference type="Pfam" id="PF12796">
    <property type="entry name" value="Ank_2"/>
    <property type="match status" value="1"/>
</dbReference>
<evidence type="ECO:0000259" key="5">
    <source>
        <dbReference type="PROSITE" id="PS50001"/>
    </source>
</evidence>
<dbReference type="EMBL" id="CAJNRE010011062">
    <property type="protein sequence ID" value="CAF2098138.1"/>
    <property type="molecule type" value="Genomic_DNA"/>
</dbReference>
<dbReference type="Proteomes" id="UP000676336">
    <property type="component" value="Unassembled WGS sequence"/>
</dbReference>
<dbReference type="EMBL" id="CAJOBH010059643">
    <property type="protein sequence ID" value="CAF4418410.1"/>
    <property type="molecule type" value="Genomic_DNA"/>
</dbReference>
<dbReference type="SUPFAM" id="SSF55550">
    <property type="entry name" value="SH2 domain"/>
    <property type="match status" value="2"/>
</dbReference>
<evidence type="ECO:0000256" key="2">
    <source>
        <dbReference type="ARBA" id="ARBA00023043"/>
    </source>
</evidence>
<dbReference type="InterPro" id="IPR000980">
    <property type="entry name" value="SH2"/>
</dbReference>
<evidence type="ECO:0000313" key="8">
    <source>
        <dbReference type="EMBL" id="CAF4418410.1"/>
    </source>
</evidence>
<proteinExistence type="predicted"/>
<comment type="caution">
    <text evidence="6">The sequence shown here is derived from an EMBL/GenBank/DDBJ whole genome shotgun (WGS) entry which is preliminary data.</text>
</comment>
<feature type="domain" description="SH2" evidence="5">
    <location>
        <begin position="296"/>
        <end position="385"/>
    </location>
</feature>
<evidence type="ECO:0000256" key="1">
    <source>
        <dbReference type="ARBA" id="ARBA00022737"/>
    </source>
</evidence>
<keyword evidence="1" id="KW-0677">Repeat</keyword>
<dbReference type="PANTHER" id="PTHR24171:SF10">
    <property type="entry name" value="ANKYRIN REPEAT DOMAIN-CONTAINING PROTEIN 29-LIKE"/>
    <property type="match status" value="1"/>
</dbReference>
<dbReference type="Proteomes" id="UP000681967">
    <property type="component" value="Unassembled WGS sequence"/>
</dbReference>
<name>A0A816CKU0_9BILA</name>
<dbReference type="PANTHER" id="PTHR24171">
    <property type="entry name" value="ANKYRIN REPEAT DOMAIN-CONTAINING PROTEIN 39-RELATED"/>
    <property type="match status" value="1"/>
</dbReference>
<evidence type="ECO:0000256" key="4">
    <source>
        <dbReference type="PROSITE-ProRule" id="PRU00191"/>
    </source>
</evidence>
<dbReference type="Pfam" id="PF00017">
    <property type="entry name" value="SH2"/>
    <property type="match status" value="2"/>
</dbReference>
<dbReference type="SUPFAM" id="SSF48403">
    <property type="entry name" value="Ankyrin repeat"/>
    <property type="match status" value="1"/>
</dbReference>